<dbReference type="GO" id="GO:0050660">
    <property type="term" value="F:flavin adenine dinucleotide binding"/>
    <property type="evidence" value="ECO:0007669"/>
    <property type="project" value="TreeGrafter"/>
</dbReference>
<name>A0A2X1NEM3_ECOLX</name>
<dbReference type="Gene3D" id="3.40.50.970">
    <property type="match status" value="1"/>
</dbReference>
<feature type="domain" description="Thiamine pyrophosphate enzyme N-terminal TPP-binding" evidence="2">
    <location>
        <begin position="14"/>
        <end position="128"/>
    </location>
</feature>
<dbReference type="EMBL" id="UASD01000011">
    <property type="protein sequence ID" value="SPX20292.1"/>
    <property type="molecule type" value="Genomic_DNA"/>
</dbReference>
<dbReference type="SUPFAM" id="SSF52518">
    <property type="entry name" value="Thiamin diphosphate-binding fold (THDP-binding)"/>
    <property type="match status" value="1"/>
</dbReference>
<dbReference type="Pfam" id="PF02776">
    <property type="entry name" value="TPP_enzyme_N"/>
    <property type="match status" value="1"/>
</dbReference>
<dbReference type="PANTHER" id="PTHR18968:SF170">
    <property type="entry name" value="ACETOLACTATE SYNTHASE ISOZYME 1 LARGE SUBUNIT"/>
    <property type="match status" value="1"/>
</dbReference>
<evidence type="ECO:0000259" key="2">
    <source>
        <dbReference type="Pfam" id="PF02776"/>
    </source>
</evidence>
<dbReference type="GO" id="GO:0009099">
    <property type="term" value="P:L-valine biosynthetic process"/>
    <property type="evidence" value="ECO:0007669"/>
    <property type="project" value="TreeGrafter"/>
</dbReference>
<reference evidence="3 4" key="1">
    <citation type="submission" date="2018-06" db="EMBL/GenBank/DDBJ databases">
        <authorList>
            <consortium name="Pathogen Informatics"/>
            <person name="Doyle S."/>
        </authorList>
    </citation>
    <scope>NUCLEOTIDE SEQUENCE [LARGE SCALE GENOMIC DNA]</scope>
    <source>
        <strain evidence="3 4">NCTC9073</strain>
    </source>
</reference>
<dbReference type="AlphaFoldDB" id="A0A2X1NEM3"/>
<comment type="similarity">
    <text evidence="1">Belongs to the TPP enzyme family.</text>
</comment>
<evidence type="ECO:0000313" key="3">
    <source>
        <dbReference type="EMBL" id="SPX20292.1"/>
    </source>
</evidence>
<dbReference type="GO" id="GO:0009097">
    <property type="term" value="P:isoleucine biosynthetic process"/>
    <property type="evidence" value="ECO:0007669"/>
    <property type="project" value="TreeGrafter"/>
</dbReference>
<evidence type="ECO:0000313" key="4">
    <source>
        <dbReference type="Proteomes" id="UP000250780"/>
    </source>
</evidence>
<proteinExistence type="inferred from homology"/>
<protein>
    <submittedName>
        <fullName evidence="3">Acetolactate synthase isozyme I large subunit</fullName>
        <ecNumber evidence="3">2.2.1.6</ecNumber>
    </submittedName>
</protein>
<dbReference type="InterPro" id="IPR012001">
    <property type="entry name" value="Thiamin_PyroP_enz_TPP-bd_dom"/>
</dbReference>
<dbReference type="FunFam" id="3.40.50.970:FF:000007">
    <property type="entry name" value="Acetolactate synthase"/>
    <property type="match status" value="1"/>
</dbReference>
<dbReference type="CDD" id="cd07035">
    <property type="entry name" value="TPP_PYR_POX_like"/>
    <property type="match status" value="1"/>
</dbReference>
<dbReference type="InterPro" id="IPR045229">
    <property type="entry name" value="TPP_enz"/>
</dbReference>
<dbReference type="GO" id="GO:0030976">
    <property type="term" value="F:thiamine pyrophosphate binding"/>
    <property type="evidence" value="ECO:0007669"/>
    <property type="project" value="InterPro"/>
</dbReference>
<dbReference type="InterPro" id="IPR029061">
    <property type="entry name" value="THDP-binding"/>
</dbReference>
<keyword evidence="3" id="KW-0808">Transferase</keyword>
<gene>
    <name evidence="3" type="primary">ilvB_4</name>
    <name evidence="3" type="ORF">NCTC9073_06456</name>
</gene>
<organism evidence="3 4">
    <name type="scientific">Escherichia coli</name>
    <dbReference type="NCBI Taxonomy" id="562"/>
    <lineage>
        <taxon>Bacteria</taxon>
        <taxon>Pseudomonadati</taxon>
        <taxon>Pseudomonadota</taxon>
        <taxon>Gammaproteobacteria</taxon>
        <taxon>Enterobacterales</taxon>
        <taxon>Enterobacteriaceae</taxon>
        <taxon>Escherichia</taxon>
    </lineage>
</organism>
<dbReference type="GO" id="GO:0005948">
    <property type="term" value="C:acetolactate synthase complex"/>
    <property type="evidence" value="ECO:0007669"/>
    <property type="project" value="TreeGrafter"/>
</dbReference>
<dbReference type="PANTHER" id="PTHR18968">
    <property type="entry name" value="THIAMINE PYROPHOSPHATE ENZYMES"/>
    <property type="match status" value="1"/>
</dbReference>
<sequence>MASSGTTLTRKRFTGAEFIVHFLEQQGIKIVTGIPGGSILPVYDALSQSTQIRHILARHEQGAGFIAQGMARTDGKPAVCMACSGPGATNLVTAIADARLDSIPLICITGQVPASMIGTDAFQEVDTYGISIPITKHNYLVRHIEELPQVMSDAFRIAQSGRPGPVWIDIPKDVQTAVFEIEAQPAVAEKAAAPAFSEESIRDAATMINAANARCFIWVVV</sequence>
<accession>A0A2X1NEM3</accession>
<dbReference type="EC" id="2.2.1.6" evidence="3"/>
<dbReference type="Proteomes" id="UP000250780">
    <property type="component" value="Unassembled WGS sequence"/>
</dbReference>
<evidence type="ECO:0000256" key="1">
    <source>
        <dbReference type="ARBA" id="ARBA00007812"/>
    </source>
</evidence>
<dbReference type="GO" id="GO:0003984">
    <property type="term" value="F:acetolactate synthase activity"/>
    <property type="evidence" value="ECO:0007669"/>
    <property type="project" value="UniProtKB-EC"/>
</dbReference>